<evidence type="ECO:0000313" key="2">
    <source>
        <dbReference type="EMBL" id="NEN21891.1"/>
    </source>
</evidence>
<reference evidence="2 3" key="1">
    <citation type="submission" date="2020-02" db="EMBL/GenBank/DDBJ databases">
        <title>Out from the shadows clarifying the taxonomy of the family Cryomorphaceae and related taxa by utilizing the GTDB taxonomic framework.</title>
        <authorList>
            <person name="Bowman J.P."/>
        </authorList>
    </citation>
    <scope>NUCLEOTIDE SEQUENCE [LARGE SCALE GENOMIC DNA]</scope>
    <source>
        <strain evidence="2 3">QSSC 1-22</strain>
    </source>
</reference>
<sequence>MKKHIYCKYKVLIIILLLLWRSDLLLAQDSGSSAFNLDIHAGITASQVQGDGLSGFNKLGFTGGLGITTTFSTKWDGGFELNLIQKGSIKRPDPDAGNYTKYSMLLNYIQIPVYGKYKVNSKLSFLAGPAIGILISSKEEDMNGELTGTPDFEKLELALILGAEYSFSEKWAAQIRLEQSLLPIRSKGDYSSNTLKGRQYSTVLGVLISYSIR</sequence>
<accession>A0A7K3WLH3</accession>
<keyword evidence="3" id="KW-1185">Reference proteome</keyword>
<dbReference type="InterPro" id="IPR025665">
    <property type="entry name" value="Beta-barrel_OMP_2"/>
</dbReference>
<dbReference type="Pfam" id="PF13568">
    <property type="entry name" value="OMP_b-brl_2"/>
    <property type="match status" value="1"/>
</dbReference>
<protein>
    <submittedName>
        <fullName evidence="2">PorT family protein</fullName>
    </submittedName>
</protein>
<dbReference type="AlphaFoldDB" id="A0A7K3WLH3"/>
<dbReference type="InterPro" id="IPR011250">
    <property type="entry name" value="OMP/PagP_B-barrel"/>
</dbReference>
<dbReference type="SUPFAM" id="SSF56925">
    <property type="entry name" value="OMPA-like"/>
    <property type="match status" value="1"/>
</dbReference>
<comment type="caution">
    <text evidence="2">The sequence shown here is derived from an EMBL/GenBank/DDBJ whole genome shotgun (WGS) entry which is preliminary data.</text>
</comment>
<dbReference type="EMBL" id="JAAGVY010000001">
    <property type="protein sequence ID" value="NEN21891.1"/>
    <property type="molecule type" value="Genomic_DNA"/>
</dbReference>
<feature type="domain" description="Outer membrane protein beta-barrel" evidence="1">
    <location>
        <begin position="27"/>
        <end position="183"/>
    </location>
</feature>
<dbReference type="RefSeq" id="WP_163282619.1">
    <property type="nucleotide sequence ID" value="NZ_JAAGVY010000001.1"/>
</dbReference>
<proteinExistence type="predicted"/>
<evidence type="ECO:0000313" key="3">
    <source>
        <dbReference type="Proteomes" id="UP000486602"/>
    </source>
</evidence>
<evidence type="ECO:0000259" key="1">
    <source>
        <dbReference type="Pfam" id="PF13568"/>
    </source>
</evidence>
<organism evidence="2 3">
    <name type="scientific">Cryomorpha ignava</name>
    <dbReference type="NCBI Taxonomy" id="101383"/>
    <lineage>
        <taxon>Bacteria</taxon>
        <taxon>Pseudomonadati</taxon>
        <taxon>Bacteroidota</taxon>
        <taxon>Flavobacteriia</taxon>
        <taxon>Flavobacteriales</taxon>
        <taxon>Cryomorphaceae</taxon>
        <taxon>Cryomorpha</taxon>
    </lineage>
</organism>
<name>A0A7K3WLH3_9FLAO</name>
<gene>
    <name evidence="2" type="ORF">G3O08_00035</name>
</gene>
<dbReference type="Proteomes" id="UP000486602">
    <property type="component" value="Unassembled WGS sequence"/>
</dbReference>